<dbReference type="AlphaFoldDB" id="A0A1E3XFE7"/>
<reference evidence="1 2" key="1">
    <citation type="submission" date="2016-07" db="EMBL/GenBank/DDBJ databases">
        <title>Draft genome of Scalindua rubra, obtained from a brine-seawater interface in the Red Sea, sheds light on salt adaptation in anammox bacteria.</title>
        <authorList>
            <person name="Speth D.R."/>
            <person name="Lagkouvardos I."/>
            <person name="Wang Y."/>
            <person name="Qian P.-Y."/>
            <person name="Dutilh B.E."/>
            <person name="Jetten M.S."/>
        </authorList>
    </citation>
    <scope>NUCLEOTIDE SEQUENCE [LARGE SCALE GENOMIC DNA]</scope>
    <source>
        <strain evidence="1">BSI-1</strain>
    </source>
</reference>
<dbReference type="Proteomes" id="UP000094056">
    <property type="component" value="Unassembled WGS sequence"/>
</dbReference>
<proteinExistence type="predicted"/>
<gene>
    <name evidence="1" type="ORF">SCARUB_00488</name>
</gene>
<comment type="caution">
    <text evidence="1">The sequence shown here is derived from an EMBL/GenBank/DDBJ whole genome shotgun (WGS) entry which is preliminary data.</text>
</comment>
<sequence>MSRQNTVDSRQSKTKRFEDLEVCKKAHELTLNI</sequence>
<evidence type="ECO:0000313" key="1">
    <source>
        <dbReference type="EMBL" id="ODS34357.1"/>
    </source>
</evidence>
<name>A0A1E3XFE7_9BACT</name>
<organism evidence="1 2">
    <name type="scientific">Candidatus Scalindua rubra</name>
    <dbReference type="NCBI Taxonomy" id="1872076"/>
    <lineage>
        <taxon>Bacteria</taxon>
        <taxon>Pseudomonadati</taxon>
        <taxon>Planctomycetota</taxon>
        <taxon>Candidatus Brocadiia</taxon>
        <taxon>Candidatus Brocadiales</taxon>
        <taxon>Candidatus Scalinduaceae</taxon>
        <taxon>Candidatus Scalindua</taxon>
    </lineage>
</organism>
<accession>A0A1E3XFE7</accession>
<evidence type="ECO:0000313" key="2">
    <source>
        <dbReference type="Proteomes" id="UP000094056"/>
    </source>
</evidence>
<dbReference type="EMBL" id="MAYW01000008">
    <property type="protein sequence ID" value="ODS34357.1"/>
    <property type="molecule type" value="Genomic_DNA"/>
</dbReference>
<protein>
    <submittedName>
        <fullName evidence="1">Uncharacterized protein</fullName>
    </submittedName>
</protein>